<keyword evidence="15" id="KW-1185">Reference proteome</keyword>
<feature type="coiled-coil region" evidence="9">
    <location>
        <begin position="138"/>
        <end position="165"/>
    </location>
</feature>
<keyword evidence="4" id="KW-0808">Transferase</keyword>
<dbReference type="KEGG" id="dpr:Despr_1191"/>
<evidence type="ECO:0000313" key="14">
    <source>
        <dbReference type="EMBL" id="ADW17360.1"/>
    </source>
</evidence>
<dbReference type="InterPro" id="IPR004358">
    <property type="entry name" value="Sig_transdc_His_kin-like_C"/>
</dbReference>
<feature type="domain" description="PAC" evidence="13">
    <location>
        <begin position="218"/>
        <end position="276"/>
    </location>
</feature>
<dbReference type="GO" id="GO:0005524">
    <property type="term" value="F:ATP binding"/>
    <property type="evidence" value="ECO:0007669"/>
    <property type="project" value="UniProtKB-KW"/>
</dbReference>
<dbReference type="Pfam" id="PF00989">
    <property type="entry name" value="PAS"/>
    <property type="match status" value="2"/>
</dbReference>
<dbReference type="AlphaFoldDB" id="A0A7U3YL41"/>
<dbReference type="InterPro" id="IPR036097">
    <property type="entry name" value="HisK_dim/P_sf"/>
</dbReference>
<dbReference type="Pfam" id="PF08448">
    <property type="entry name" value="PAS_4"/>
    <property type="match status" value="1"/>
</dbReference>
<dbReference type="InterPro" id="IPR036890">
    <property type="entry name" value="HATPase_C_sf"/>
</dbReference>
<dbReference type="SUPFAM" id="SSF47384">
    <property type="entry name" value="Homodimeric domain of signal transducing histidine kinase"/>
    <property type="match status" value="1"/>
</dbReference>
<dbReference type="InterPro" id="IPR000700">
    <property type="entry name" value="PAS-assoc_C"/>
</dbReference>
<proteinExistence type="predicted"/>
<dbReference type="PRINTS" id="PR00344">
    <property type="entry name" value="BCTRLSENSOR"/>
</dbReference>
<keyword evidence="6 14" id="KW-0418">Kinase</keyword>
<feature type="domain" description="PAC" evidence="13">
    <location>
        <begin position="358"/>
        <end position="411"/>
    </location>
</feature>
<evidence type="ECO:0000256" key="9">
    <source>
        <dbReference type="SAM" id="Coils"/>
    </source>
</evidence>
<dbReference type="InterPro" id="IPR003594">
    <property type="entry name" value="HATPase_dom"/>
</dbReference>
<dbReference type="Proteomes" id="UP000006365">
    <property type="component" value="Chromosome"/>
</dbReference>
<dbReference type="InterPro" id="IPR013767">
    <property type="entry name" value="PAS_fold"/>
</dbReference>
<comment type="catalytic activity">
    <reaction evidence="1">
        <text>ATP + protein L-histidine = ADP + protein N-phospho-L-histidine.</text>
        <dbReference type="EC" id="2.7.13.3"/>
    </reaction>
</comment>
<dbReference type="SMART" id="SM00086">
    <property type="entry name" value="PAC"/>
    <property type="match status" value="4"/>
</dbReference>
<dbReference type="Pfam" id="PF02518">
    <property type="entry name" value="HATPase_c"/>
    <property type="match status" value="1"/>
</dbReference>
<dbReference type="InterPro" id="IPR005467">
    <property type="entry name" value="His_kinase_dom"/>
</dbReference>
<dbReference type="SMART" id="SM00065">
    <property type="entry name" value="GAF"/>
    <property type="match status" value="1"/>
</dbReference>
<dbReference type="NCBIfam" id="TIGR00229">
    <property type="entry name" value="sensory_box"/>
    <property type="match status" value="3"/>
</dbReference>
<feature type="domain" description="PAC" evidence="13">
    <location>
        <begin position="660"/>
        <end position="712"/>
    </location>
</feature>
<dbReference type="SMART" id="SM00091">
    <property type="entry name" value="PAS"/>
    <property type="match status" value="4"/>
</dbReference>
<dbReference type="CDD" id="cd00130">
    <property type="entry name" value="PAS"/>
    <property type="match status" value="4"/>
</dbReference>
<keyword evidence="7" id="KW-0067">ATP-binding</keyword>
<evidence type="ECO:0000259" key="12">
    <source>
        <dbReference type="PROSITE" id="PS50112"/>
    </source>
</evidence>
<dbReference type="SMART" id="SM00388">
    <property type="entry name" value="HisKA"/>
    <property type="match status" value="1"/>
</dbReference>
<evidence type="ECO:0000256" key="1">
    <source>
        <dbReference type="ARBA" id="ARBA00000085"/>
    </source>
</evidence>
<dbReference type="PROSITE" id="PS50113">
    <property type="entry name" value="PAC"/>
    <property type="match status" value="4"/>
</dbReference>
<evidence type="ECO:0000259" key="13">
    <source>
        <dbReference type="PROSITE" id="PS50113"/>
    </source>
</evidence>
<feature type="domain" description="PAC" evidence="13">
    <location>
        <begin position="96"/>
        <end position="147"/>
    </location>
</feature>
<dbReference type="InterPro" id="IPR035965">
    <property type="entry name" value="PAS-like_dom_sf"/>
</dbReference>
<dbReference type="Gene3D" id="3.30.450.40">
    <property type="match status" value="1"/>
</dbReference>
<dbReference type="Pfam" id="PF00512">
    <property type="entry name" value="HisKA"/>
    <property type="match status" value="1"/>
</dbReference>
<dbReference type="InterPro" id="IPR000014">
    <property type="entry name" value="PAS"/>
</dbReference>
<dbReference type="SUPFAM" id="SSF55781">
    <property type="entry name" value="GAF domain-like"/>
    <property type="match status" value="1"/>
</dbReference>
<dbReference type="RefSeq" id="WP_015723902.1">
    <property type="nucleotide sequence ID" value="NC_014972.1"/>
</dbReference>
<keyword evidence="3" id="KW-0597">Phosphoprotein</keyword>
<organism evidence="14 15">
    <name type="scientific">Desulfobulbus propionicus (strain ATCC 33891 / DSM 2032 / VKM B-1956 / 1pr3)</name>
    <dbReference type="NCBI Taxonomy" id="577650"/>
    <lineage>
        <taxon>Bacteria</taxon>
        <taxon>Pseudomonadati</taxon>
        <taxon>Thermodesulfobacteriota</taxon>
        <taxon>Desulfobulbia</taxon>
        <taxon>Desulfobulbales</taxon>
        <taxon>Desulfobulbaceae</taxon>
        <taxon>Desulfobulbus</taxon>
    </lineage>
</organism>
<evidence type="ECO:0000256" key="8">
    <source>
        <dbReference type="ARBA" id="ARBA00023012"/>
    </source>
</evidence>
<evidence type="ECO:0000313" key="15">
    <source>
        <dbReference type="Proteomes" id="UP000006365"/>
    </source>
</evidence>
<dbReference type="CDD" id="cd00082">
    <property type="entry name" value="HisKA"/>
    <property type="match status" value="1"/>
</dbReference>
<dbReference type="SMART" id="SM00387">
    <property type="entry name" value="HATPase_c"/>
    <property type="match status" value="1"/>
</dbReference>
<dbReference type="SUPFAM" id="SSF55874">
    <property type="entry name" value="ATPase domain of HSP90 chaperone/DNA topoisomerase II/histidine kinase"/>
    <property type="match status" value="1"/>
</dbReference>
<dbReference type="GO" id="GO:0006355">
    <property type="term" value="P:regulation of DNA-templated transcription"/>
    <property type="evidence" value="ECO:0007669"/>
    <property type="project" value="InterPro"/>
</dbReference>
<dbReference type="GO" id="GO:0000155">
    <property type="term" value="F:phosphorelay sensor kinase activity"/>
    <property type="evidence" value="ECO:0007669"/>
    <property type="project" value="InterPro"/>
</dbReference>
<name>A0A7U3YL41_DESPD</name>
<dbReference type="EC" id="2.7.13.3" evidence="2"/>
<evidence type="ECO:0000256" key="3">
    <source>
        <dbReference type="ARBA" id="ARBA00022553"/>
    </source>
</evidence>
<keyword evidence="9" id="KW-0175">Coiled coil</keyword>
<dbReference type="PANTHER" id="PTHR43065:SF46">
    <property type="entry name" value="C4-DICARBOXYLATE TRANSPORT SENSOR PROTEIN DCTB"/>
    <property type="match status" value="1"/>
</dbReference>
<evidence type="ECO:0000256" key="5">
    <source>
        <dbReference type="ARBA" id="ARBA00022741"/>
    </source>
</evidence>
<dbReference type="InterPro" id="IPR003018">
    <property type="entry name" value="GAF"/>
</dbReference>
<evidence type="ECO:0000256" key="2">
    <source>
        <dbReference type="ARBA" id="ARBA00012438"/>
    </source>
</evidence>
<dbReference type="PROSITE" id="PS50112">
    <property type="entry name" value="PAS"/>
    <property type="match status" value="3"/>
</dbReference>
<evidence type="ECO:0000256" key="10">
    <source>
        <dbReference type="SAM" id="MobiDB-lite"/>
    </source>
</evidence>
<dbReference type="Gene3D" id="1.10.287.130">
    <property type="match status" value="1"/>
</dbReference>
<reference evidence="14 15" key="1">
    <citation type="journal article" date="2011" name="Stand. Genomic Sci.">
        <title>Complete genome sequence of Desulfobulbus propionicus type strain (1pr3).</title>
        <authorList>
            <person name="Pagani I."/>
            <person name="Lapidus A."/>
            <person name="Nolan M."/>
            <person name="Lucas S."/>
            <person name="Hammon N."/>
            <person name="Deshpande S."/>
            <person name="Cheng J.F."/>
            <person name="Chertkov O."/>
            <person name="Davenport K."/>
            <person name="Tapia R."/>
            <person name="Han C."/>
            <person name="Goodwin L."/>
            <person name="Pitluck S."/>
            <person name="Liolios K."/>
            <person name="Mavromatis K."/>
            <person name="Ivanova N."/>
            <person name="Mikhailova N."/>
            <person name="Pati A."/>
            <person name="Chen A."/>
            <person name="Palaniappan K."/>
            <person name="Land M."/>
            <person name="Hauser L."/>
            <person name="Chang Y.J."/>
            <person name="Jeffries C.D."/>
            <person name="Detter J.C."/>
            <person name="Brambilla E."/>
            <person name="Kannan K.P."/>
            <person name="Djao O.D."/>
            <person name="Rohde M."/>
            <person name="Pukall R."/>
            <person name="Spring S."/>
            <person name="Goker M."/>
            <person name="Sikorski J."/>
            <person name="Woyke T."/>
            <person name="Bristow J."/>
            <person name="Eisen J.A."/>
            <person name="Markowitz V."/>
            <person name="Hugenholtz P."/>
            <person name="Kyrpides N.C."/>
            <person name="Klenk H.P."/>
        </authorList>
    </citation>
    <scope>NUCLEOTIDE SEQUENCE [LARGE SCALE GENOMIC DNA]</scope>
    <source>
        <strain evidence="15">ATCC 33891 / DSM 2032 / 1pr3</strain>
    </source>
</reference>
<dbReference type="Gene3D" id="3.30.565.10">
    <property type="entry name" value="Histidine kinase-like ATPase, C-terminal domain"/>
    <property type="match status" value="1"/>
</dbReference>
<dbReference type="Pfam" id="PF08447">
    <property type="entry name" value="PAS_3"/>
    <property type="match status" value="1"/>
</dbReference>
<dbReference type="EMBL" id="CP002364">
    <property type="protein sequence ID" value="ADW17360.1"/>
    <property type="molecule type" value="Genomic_DNA"/>
</dbReference>
<evidence type="ECO:0000256" key="7">
    <source>
        <dbReference type="ARBA" id="ARBA00022840"/>
    </source>
</evidence>
<feature type="domain" description="Histidine kinase" evidence="11">
    <location>
        <begin position="763"/>
        <end position="973"/>
    </location>
</feature>
<feature type="domain" description="PAS" evidence="12">
    <location>
        <begin position="585"/>
        <end position="657"/>
    </location>
</feature>
<dbReference type="InterPro" id="IPR029016">
    <property type="entry name" value="GAF-like_dom_sf"/>
</dbReference>
<protein>
    <recommendedName>
        <fullName evidence="2">histidine kinase</fullName>
        <ecNumber evidence="2">2.7.13.3</ecNumber>
    </recommendedName>
</protein>
<feature type="domain" description="PAS" evidence="12">
    <location>
        <begin position="148"/>
        <end position="201"/>
    </location>
</feature>
<dbReference type="InterPro" id="IPR013655">
    <property type="entry name" value="PAS_fold_3"/>
</dbReference>
<keyword evidence="8" id="KW-0902">Two-component regulatory system</keyword>
<dbReference type="InterPro" id="IPR013656">
    <property type="entry name" value="PAS_4"/>
</dbReference>
<evidence type="ECO:0000256" key="6">
    <source>
        <dbReference type="ARBA" id="ARBA00022777"/>
    </source>
</evidence>
<evidence type="ECO:0000259" key="11">
    <source>
        <dbReference type="PROSITE" id="PS50109"/>
    </source>
</evidence>
<keyword evidence="5" id="KW-0547">Nucleotide-binding</keyword>
<gene>
    <name evidence="14" type="ordered locus">Despr_1191</name>
</gene>
<dbReference type="PANTHER" id="PTHR43065">
    <property type="entry name" value="SENSOR HISTIDINE KINASE"/>
    <property type="match status" value="1"/>
</dbReference>
<evidence type="ECO:0000256" key="4">
    <source>
        <dbReference type="ARBA" id="ARBA00022679"/>
    </source>
</evidence>
<feature type="domain" description="PAS" evidence="12">
    <location>
        <begin position="277"/>
        <end position="309"/>
    </location>
</feature>
<dbReference type="Gene3D" id="2.10.70.100">
    <property type="match status" value="1"/>
</dbReference>
<dbReference type="Pfam" id="PF13185">
    <property type="entry name" value="GAF_2"/>
    <property type="match status" value="1"/>
</dbReference>
<sequence>MASTETHKKKPVDSDLSSAPATVDPHHADHHPLATVGWFTLDSHGRLVEANRATAHMLGLPLETLPHRMFSACILPADQEIHAAFHEQLLASGQPQECELRLLGPQGSVFLAYCNGTLNADQDGMPRVHMVLIDITQRRKTEDALQESEERYRQLVQNANSAIIRWKEDGTILFFNAFAEHFFGYPAAEIVGKPINLLLPEQDFNGSDLSGLTEDIVRHPDRYLTNQNENLCRDGRRVWVHWTNKAICDDHGEVREILSVGNNITPRKRMEEALRASQATLEAALASMTDAVFIADTDGRLVRFNDAFAVFHKFPDKNDCPRTLAEYLAVLELSSADGEPMPPENWPVMRALRGEAVSNAEYTLRRRDTTQTWMGSYSFGPIRDKRGTIIGAVVSVRDISEQKRLEADRQRQYSTLQGINHLLAATLNCQTEQELGAICLEIVQQLTASDFGFIGEVNDRGLHDIAISDPGWAACSIADNGNRHQPPGNFKLHGLYGRVLLDGQSLFTNDPANHPDRIGFPPGHPPVETFLGVPLRQNGKVIGMVGVANRANGYTQAEQETLEALAPVIVEAFMRKRAEVALRAGEERLRLAQEAAQAGSWEWDVLTGGMAWSEELWHLYGLEPGSAEPSPALWRQVVHPEDIQRVERTIRHAVVGGGEINTEWRVVTSSGDCRWLMSRGKPILDDAGRATRYLGIVIDITSRKQAEILRENEVGLRMAQQQLQVANEDLGRRVAQRTLELEETQKKFLHAEKLSAIGKLSASIAHEFNNPLQGILSVLKGLKKRAILEAEDRELLEAAIAESDRIKELIRGLQDFNRPSSGRKTLMDVHRSLNSLLLLHKSDFKEKRIVLQRNFADNLPQIMAVPDQIKQVLLNLLTNAADACHHPGGMITITTWHDDQQVAIAIQDTGSGIGPEELELIFQPFYTSKPEVKGTGLGLSVSYGIVKHHGGEILVDSAPGVGSTFTVRLPINGPLEQSAIGD</sequence>
<dbReference type="PROSITE" id="PS50109">
    <property type="entry name" value="HIS_KIN"/>
    <property type="match status" value="1"/>
</dbReference>
<dbReference type="Gene3D" id="3.30.450.20">
    <property type="entry name" value="PAS domain"/>
    <property type="match status" value="4"/>
</dbReference>
<accession>A0A7U3YL41</accession>
<dbReference type="SUPFAM" id="SSF55785">
    <property type="entry name" value="PYP-like sensor domain (PAS domain)"/>
    <property type="match status" value="4"/>
</dbReference>
<dbReference type="InterPro" id="IPR003661">
    <property type="entry name" value="HisK_dim/P_dom"/>
</dbReference>
<dbReference type="InterPro" id="IPR001610">
    <property type="entry name" value="PAC"/>
</dbReference>
<feature type="region of interest" description="Disordered" evidence="10">
    <location>
        <begin position="1"/>
        <end position="27"/>
    </location>
</feature>